<proteinExistence type="predicted"/>
<evidence type="ECO:0000313" key="1">
    <source>
        <dbReference type="EMBL" id="WAR07162.1"/>
    </source>
</evidence>
<name>A0ABY7EAU5_MYAAR</name>
<accession>A0ABY7EAU5</accession>
<dbReference type="Proteomes" id="UP001164746">
    <property type="component" value="Chromosome 6"/>
</dbReference>
<keyword evidence="2" id="KW-1185">Reference proteome</keyword>
<reference evidence="1" key="1">
    <citation type="submission" date="2022-11" db="EMBL/GenBank/DDBJ databases">
        <title>Centuries of genome instability and evolution in soft-shell clam transmissible cancer (bioRxiv).</title>
        <authorList>
            <person name="Hart S.F.M."/>
            <person name="Yonemitsu M.A."/>
            <person name="Giersch R.M."/>
            <person name="Beal B.F."/>
            <person name="Arriagada G."/>
            <person name="Davis B.W."/>
            <person name="Ostrander E.A."/>
            <person name="Goff S.P."/>
            <person name="Metzger M.J."/>
        </authorList>
    </citation>
    <scope>NUCLEOTIDE SEQUENCE</scope>
    <source>
        <strain evidence="1">MELC-2E11</strain>
        <tissue evidence="1">Siphon/mantle</tissue>
    </source>
</reference>
<sequence length="66" mass="7354">MKAFLIDNIKSDKNIGIDSSDNYQNLQAAMKEFDSLLSAEVDLESVVKSPRVNEVKITMHNAEIGK</sequence>
<gene>
    <name evidence="1" type="ORF">MAR_017120</name>
</gene>
<evidence type="ECO:0000313" key="2">
    <source>
        <dbReference type="Proteomes" id="UP001164746"/>
    </source>
</evidence>
<dbReference type="EMBL" id="CP111017">
    <property type="protein sequence ID" value="WAR07162.1"/>
    <property type="molecule type" value="Genomic_DNA"/>
</dbReference>
<organism evidence="1 2">
    <name type="scientific">Mya arenaria</name>
    <name type="common">Soft-shell clam</name>
    <dbReference type="NCBI Taxonomy" id="6604"/>
    <lineage>
        <taxon>Eukaryota</taxon>
        <taxon>Metazoa</taxon>
        <taxon>Spiralia</taxon>
        <taxon>Lophotrochozoa</taxon>
        <taxon>Mollusca</taxon>
        <taxon>Bivalvia</taxon>
        <taxon>Autobranchia</taxon>
        <taxon>Heteroconchia</taxon>
        <taxon>Euheterodonta</taxon>
        <taxon>Imparidentia</taxon>
        <taxon>Neoheterodontei</taxon>
        <taxon>Myida</taxon>
        <taxon>Myoidea</taxon>
        <taxon>Myidae</taxon>
        <taxon>Mya</taxon>
    </lineage>
</organism>
<protein>
    <submittedName>
        <fullName evidence="1">Uncharacterized protein</fullName>
    </submittedName>
</protein>